<dbReference type="OrthoDB" id="9796962at2"/>
<proteinExistence type="predicted"/>
<gene>
    <name evidence="2" type="ORF">EOE67_17840</name>
</gene>
<evidence type="ECO:0000313" key="2">
    <source>
        <dbReference type="EMBL" id="RVU33196.1"/>
    </source>
</evidence>
<dbReference type="Proteomes" id="UP000283077">
    <property type="component" value="Unassembled WGS sequence"/>
</dbReference>
<sequence>MRRFVRITALVAALSASLPSLAAEVGISNATVRQPLPGRSVSAGYFSIHNTSLQAVNLVAATSPWFEKVELHQHSYVDGMMRMEHVDRILVAPNQTVHLQPGGLHLMLFTPKQPLQLDQQVPIELVLENGQKISVAAVVTKIPKQ</sequence>
<dbReference type="Gene3D" id="2.60.40.1890">
    <property type="entry name" value="PCu(A)C copper chaperone"/>
    <property type="match status" value="1"/>
</dbReference>
<dbReference type="PANTHER" id="PTHR36302">
    <property type="entry name" value="BLR7088 PROTEIN"/>
    <property type="match status" value="1"/>
</dbReference>
<feature type="chain" id="PRO_5019217303" evidence="1">
    <location>
        <begin position="23"/>
        <end position="145"/>
    </location>
</feature>
<evidence type="ECO:0000313" key="3">
    <source>
        <dbReference type="Proteomes" id="UP000283077"/>
    </source>
</evidence>
<dbReference type="EMBL" id="SACS01000025">
    <property type="protein sequence ID" value="RVU33196.1"/>
    <property type="molecule type" value="Genomic_DNA"/>
</dbReference>
<feature type="signal peptide" evidence="1">
    <location>
        <begin position="1"/>
        <end position="22"/>
    </location>
</feature>
<dbReference type="Pfam" id="PF04314">
    <property type="entry name" value="PCuAC"/>
    <property type="match status" value="1"/>
</dbReference>
<keyword evidence="3" id="KW-1185">Reference proteome</keyword>
<reference evidence="2 3" key="1">
    <citation type="submission" date="2019-01" db="EMBL/GenBank/DDBJ databases">
        <authorList>
            <person name="Chen W.-M."/>
        </authorList>
    </citation>
    <scope>NUCLEOTIDE SEQUENCE [LARGE SCALE GENOMIC DNA]</scope>
    <source>
        <strain evidence="2 3">KYPC3</strain>
    </source>
</reference>
<dbReference type="InterPro" id="IPR007410">
    <property type="entry name" value="LpqE-like"/>
</dbReference>
<dbReference type="RefSeq" id="WP_127700692.1">
    <property type="nucleotide sequence ID" value="NZ_SACS01000025.1"/>
</dbReference>
<organism evidence="2 3">
    <name type="scientific">Rheinheimera riviphila</name>
    <dbReference type="NCBI Taxonomy" id="1834037"/>
    <lineage>
        <taxon>Bacteria</taxon>
        <taxon>Pseudomonadati</taxon>
        <taxon>Pseudomonadota</taxon>
        <taxon>Gammaproteobacteria</taxon>
        <taxon>Chromatiales</taxon>
        <taxon>Chromatiaceae</taxon>
        <taxon>Rheinheimera</taxon>
    </lineage>
</organism>
<dbReference type="SUPFAM" id="SSF110087">
    <property type="entry name" value="DR1885-like metal-binding protein"/>
    <property type="match status" value="1"/>
</dbReference>
<name>A0A437QF85_9GAMM</name>
<dbReference type="InterPro" id="IPR036182">
    <property type="entry name" value="PCuAC_sf"/>
</dbReference>
<evidence type="ECO:0000256" key="1">
    <source>
        <dbReference type="SAM" id="SignalP"/>
    </source>
</evidence>
<dbReference type="PANTHER" id="PTHR36302:SF1">
    <property type="entry name" value="COPPER CHAPERONE PCU(A)C"/>
    <property type="match status" value="1"/>
</dbReference>
<dbReference type="InterPro" id="IPR058248">
    <property type="entry name" value="Lxx211020-like"/>
</dbReference>
<comment type="caution">
    <text evidence="2">The sequence shown here is derived from an EMBL/GenBank/DDBJ whole genome shotgun (WGS) entry which is preliminary data.</text>
</comment>
<accession>A0A437QF85</accession>
<keyword evidence="1" id="KW-0732">Signal</keyword>
<dbReference type="AlphaFoldDB" id="A0A437QF85"/>
<protein>
    <submittedName>
        <fullName evidence="2">Copper chaperone PCu(A)C</fullName>
    </submittedName>
</protein>